<dbReference type="Pfam" id="PF01370">
    <property type="entry name" value="Epimerase"/>
    <property type="match status" value="1"/>
</dbReference>
<protein>
    <submittedName>
        <fullName evidence="3">UDP-glucose 4-epimerase</fullName>
    </submittedName>
</protein>
<evidence type="ECO:0000256" key="1">
    <source>
        <dbReference type="ARBA" id="ARBA00007637"/>
    </source>
</evidence>
<comment type="caution">
    <text evidence="3">The sequence shown here is derived from an EMBL/GenBank/DDBJ whole genome shotgun (WGS) entry which is preliminary data.</text>
</comment>
<dbReference type="RefSeq" id="WP_130491818.1">
    <property type="nucleotide sequence ID" value="NZ_SGXD01000001.1"/>
</dbReference>
<dbReference type="SUPFAM" id="SSF51735">
    <property type="entry name" value="NAD(P)-binding Rossmann-fold domains"/>
    <property type="match status" value="1"/>
</dbReference>
<dbReference type="Proteomes" id="UP000293638">
    <property type="component" value="Unassembled WGS sequence"/>
</dbReference>
<evidence type="ECO:0000259" key="2">
    <source>
        <dbReference type="Pfam" id="PF01370"/>
    </source>
</evidence>
<comment type="similarity">
    <text evidence="1">Belongs to the NAD(P)-dependent epimerase/dehydratase family.</text>
</comment>
<evidence type="ECO:0000313" key="4">
    <source>
        <dbReference type="Proteomes" id="UP000293638"/>
    </source>
</evidence>
<dbReference type="OrthoDB" id="3505012at2"/>
<name>A0A4Q7NX18_9ACTN</name>
<accession>A0A4Q7NX18</accession>
<gene>
    <name evidence="3" type="ORF">EV189_1046</name>
</gene>
<sequence>MAEPRTVLVTGATGMIGSRLVAQLVQQGDDVHAVSREEHPPEDAVTWWRCDLADAPALDRVLTSVRPHVVHHLAAKVDGARTRELVRPTLVENLLVTVSLLEAVDRLGIARLVLSGSALEEPAGGDALPVPPSPYGASKWAASAYARMYSALFDLPVVTVRPNMTYGPGQRDLRKLVPYVILSLLRGEEPQLSSGARPCDWVFVDDVAAAYRAAGESPVAPGRTIDIGTGVLTTVADLVADVVRILGTPLQPRFGVVDVRPLEQVVATDPAPAQELLGWRPEVDLHEGLQRTVAWARTLVPEPRGHAAGERVSR</sequence>
<dbReference type="Gene3D" id="3.40.50.720">
    <property type="entry name" value="NAD(P)-binding Rossmann-like Domain"/>
    <property type="match status" value="1"/>
</dbReference>
<evidence type="ECO:0000313" key="3">
    <source>
        <dbReference type="EMBL" id="RZS91795.1"/>
    </source>
</evidence>
<dbReference type="InterPro" id="IPR001509">
    <property type="entry name" value="Epimerase_deHydtase"/>
</dbReference>
<dbReference type="EMBL" id="SGXD01000001">
    <property type="protein sequence ID" value="RZS91795.1"/>
    <property type="molecule type" value="Genomic_DNA"/>
</dbReference>
<feature type="domain" description="NAD-dependent epimerase/dehydratase" evidence="2">
    <location>
        <begin position="7"/>
        <end position="228"/>
    </location>
</feature>
<dbReference type="PANTHER" id="PTHR43000">
    <property type="entry name" value="DTDP-D-GLUCOSE 4,6-DEHYDRATASE-RELATED"/>
    <property type="match status" value="1"/>
</dbReference>
<reference evidence="3 4" key="1">
    <citation type="submission" date="2019-02" db="EMBL/GenBank/DDBJ databases">
        <title>Genomic Encyclopedia of Type Strains, Phase IV (KMG-IV): sequencing the most valuable type-strain genomes for metagenomic binning, comparative biology and taxonomic classification.</title>
        <authorList>
            <person name="Goeker M."/>
        </authorList>
    </citation>
    <scope>NUCLEOTIDE SEQUENCE [LARGE SCALE GENOMIC DNA]</scope>
    <source>
        <strain evidence="3 4">DSM 45622</strain>
    </source>
</reference>
<organism evidence="3 4">
    <name type="scientific">Motilibacter rhizosphaerae</name>
    <dbReference type="NCBI Taxonomy" id="598652"/>
    <lineage>
        <taxon>Bacteria</taxon>
        <taxon>Bacillati</taxon>
        <taxon>Actinomycetota</taxon>
        <taxon>Actinomycetes</taxon>
        <taxon>Motilibacterales</taxon>
        <taxon>Motilibacteraceae</taxon>
        <taxon>Motilibacter</taxon>
    </lineage>
</organism>
<keyword evidence="4" id="KW-1185">Reference proteome</keyword>
<proteinExistence type="inferred from homology"/>
<dbReference type="InterPro" id="IPR036291">
    <property type="entry name" value="NAD(P)-bd_dom_sf"/>
</dbReference>
<dbReference type="AlphaFoldDB" id="A0A4Q7NX18"/>